<dbReference type="SUPFAM" id="SSF53474">
    <property type="entry name" value="alpha/beta-Hydrolases"/>
    <property type="match status" value="1"/>
</dbReference>
<comment type="caution">
    <text evidence="2">The sequence shown here is derived from an EMBL/GenBank/DDBJ whole genome shotgun (WGS) entry which is preliminary data.</text>
</comment>
<reference evidence="3" key="1">
    <citation type="journal article" date="2019" name="Int. J. Syst. Evol. Microbiol.">
        <title>The Global Catalogue of Microorganisms (GCM) 10K type strain sequencing project: providing services to taxonomists for standard genome sequencing and annotation.</title>
        <authorList>
            <consortium name="The Broad Institute Genomics Platform"/>
            <consortium name="The Broad Institute Genome Sequencing Center for Infectious Disease"/>
            <person name="Wu L."/>
            <person name="Ma J."/>
        </authorList>
    </citation>
    <scope>NUCLEOTIDE SEQUENCE [LARGE SCALE GENOMIC DNA]</scope>
    <source>
        <strain evidence="3">JCM 14736</strain>
    </source>
</reference>
<dbReference type="PRINTS" id="PR00111">
    <property type="entry name" value="ABHYDROLASE"/>
</dbReference>
<dbReference type="InterPro" id="IPR029058">
    <property type="entry name" value="AB_hydrolase_fold"/>
</dbReference>
<dbReference type="Pfam" id="PF12697">
    <property type="entry name" value="Abhydrolase_6"/>
    <property type="match status" value="1"/>
</dbReference>
<dbReference type="PANTHER" id="PTHR43194:SF2">
    <property type="entry name" value="PEROXISOMAL MEMBRANE PROTEIN LPX1"/>
    <property type="match status" value="1"/>
</dbReference>
<evidence type="ECO:0000259" key="1">
    <source>
        <dbReference type="Pfam" id="PF12697"/>
    </source>
</evidence>
<organism evidence="2 3">
    <name type="scientific">Leucobacter iarius</name>
    <dbReference type="NCBI Taxonomy" id="333963"/>
    <lineage>
        <taxon>Bacteria</taxon>
        <taxon>Bacillati</taxon>
        <taxon>Actinomycetota</taxon>
        <taxon>Actinomycetes</taxon>
        <taxon>Micrococcales</taxon>
        <taxon>Microbacteriaceae</taxon>
        <taxon>Leucobacter</taxon>
    </lineage>
</organism>
<keyword evidence="2" id="KW-0378">Hydrolase</keyword>
<dbReference type="EMBL" id="BAAAOB010000001">
    <property type="protein sequence ID" value="GAA1785713.1"/>
    <property type="molecule type" value="Genomic_DNA"/>
</dbReference>
<keyword evidence="3" id="KW-1185">Reference proteome</keyword>
<gene>
    <name evidence="2" type="ORF">GCM10009768_13270</name>
</gene>
<dbReference type="GO" id="GO:0016787">
    <property type="term" value="F:hydrolase activity"/>
    <property type="evidence" value="ECO:0007669"/>
    <property type="project" value="UniProtKB-KW"/>
</dbReference>
<dbReference type="InterPro" id="IPR050228">
    <property type="entry name" value="Carboxylesterase_BioH"/>
</dbReference>
<dbReference type="Gene3D" id="3.40.50.1820">
    <property type="entry name" value="alpha/beta hydrolase"/>
    <property type="match status" value="1"/>
</dbReference>
<feature type="domain" description="AB hydrolase-1" evidence="1">
    <location>
        <begin position="56"/>
        <end position="308"/>
    </location>
</feature>
<dbReference type="InterPro" id="IPR000073">
    <property type="entry name" value="AB_hydrolase_1"/>
</dbReference>
<sequence length="317" mass="33487">MQEPPIDDEFRFLAGDAARVSRTAPLPEVRRVDAPVSQGRRISGLWFEPDRAPEPVLLHGAGLNAHGFDPTLLALGRPALALDLPGHGRSDWREDADYRPDLLAPDVALALDALAPGSTALVGHSLGGLTAILTASARADRTRALVLVDITPGVVPARDAGSVAEFITGQRSYADHEEIIDRAIAFGIGSSRESLARGIALNTRRRPDGRWEWTHHLAHLDGLPAGGPDPADAAAGAAVGTESPLAPLWRPLEALHNAGLPVALIRADAGMVDARLADEWRDRLPGSPVRTIAGPHNLHEAAPRELASVLGELIGSV</sequence>
<evidence type="ECO:0000313" key="2">
    <source>
        <dbReference type="EMBL" id="GAA1785713.1"/>
    </source>
</evidence>
<evidence type="ECO:0000313" key="3">
    <source>
        <dbReference type="Proteomes" id="UP001500851"/>
    </source>
</evidence>
<proteinExistence type="predicted"/>
<protein>
    <submittedName>
        <fullName evidence="2">Alpha/beta hydrolase</fullName>
    </submittedName>
</protein>
<dbReference type="Proteomes" id="UP001500851">
    <property type="component" value="Unassembled WGS sequence"/>
</dbReference>
<accession>A0ABP4XK50</accession>
<dbReference type="PANTHER" id="PTHR43194">
    <property type="entry name" value="HYDROLASE ALPHA/BETA FOLD FAMILY"/>
    <property type="match status" value="1"/>
</dbReference>
<name>A0ABP4XK50_9MICO</name>